<dbReference type="Pfam" id="PF01095">
    <property type="entry name" value="Pectinesterase"/>
    <property type="match status" value="1"/>
</dbReference>
<dbReference type="Proteomes" id="UP001215280">
    <property type="component" value="Unassembled WGS sequence"/>
</dbReference>
<organism evidence="8 9">
    <name type="scientific">Mycena maculata</name>
    <dbReference type="NCBI Taxonomy" id="230809"/>
    <lineage>
        <taxon>Eukaryota</taxon>
        <taxon>Fungi</taxon>
        <taxon>Dikarya</taxon>
        <taxon>Basidiomycota</taxon>
        <taxon>Agaricomycotina</taxon>
        <taxon>Agaricomycetes</taxon>
        <taxon>Agaricomycetidae</taxon>
        <taxon>Agaricales</taxon>
        <taxon>Marasmiineae</taxon>
        <taxon>Mycenaceae</taxon>
        <taxon>Mycena</taxon>
    </lineage>
</organism>
<evidence type="ECO:0000256" key="3">
    <source>
        <dbReference type="ARBA" id="ARBA00013229"/>
    </source>
</evidence>
<dbReference type="EC" id="3.1.1.11" evidence="3"/>
<dbReference type="GO" id="GO:0030599">
    <property type="term" value="F:pectinesterase activity"/>
    <property type="evidence" value="ECO:0007669"/>
    <property type="project" value="UniProtKB-EC"/>
</dbReference>
<sequence>MPPLSYFPVVLVALCLQWHTVHALSPQFILCQLQKPAPISPLAGCPAGTIFVSQNANDPHAKFTSVQAAIASLPENGVATILIGEGSYEEIINVTCSGPLTLLGQLPPTAVAELTKPFANASSPNLNLVQIWSNQFVMTGQDDASSAVLTVAPNLAGALIGAGTDGAPLQPDFGNIDFKAYNIDFQNRAANFSISQALVTDISYANASFYGCAFASYQDTWYTGKNASTYVVDSVIFGQTDYLFGFGTAWFQNTILANRACGGGISAWKGFNQTYAPGNRYGSYISSSTIMRSPDANATTVTDGLCFLGRPWNDLATTVYLNTFMDDSINAVGFEPFDSARPTIMNTTFYAEFNSSGPGGNTLERVAIEHLLTAEQAKNFTVDDVFLEHPKWIDYDYLF</sequence>
<evidence type="ECO:0000256" key="1">
    <source>
        <dbReference type="ARBA" id="ARBA00005184"/>
    </source>
</evidence>
<reference evidence="8" key="1">
    <citation type="submission" date="2023-03" db="EMBL/GenBank/DDBJ databases">
        <title>Massive genome expansion in bonnet fungi (Mycena s.s.) driven by repeated elements and novel gene families across ecological guilds.</title>
        <authorList>
            <consortium name="Lawrence Berkeley National Laboratory"/>
            <person name="Harder C.B."/>
            <person name="Miyauchi S."/>
            <person name="Viragh M."/>
            <person name="Kuo A."/>
            <person name="Thoen E."/>
            <person name="Andreopoulos B."/>
            <person name="Lu D."/>
            <person name="Skrede I."/>
            <person name="Drula E."/>
            <person name="Henrissat B."/>
            <person name="Morin E."/>
            <person name="Kohler A."/>
            <person name="Barry K."/>
            <person name="LaButti K."/>
            <person name="Morin E."/>
            <person name="Salamov A."/>
            <person name="Lipzen A."/>
            <person name="Mereny Z."/>
            <person name="Hegedus B."/>
            <person name="Baldrian P."/>
            <person name="Stursova M."/>
            <person name="Weitz H."/>
            <person name="Taylor A."/>
            <person name="Grigoriev I.V."/>
            <person name="Nagy L.G."/>
            <person name="Martin F."/>
            <person name="Kauserud H."/>
        </authorList>
    </citation>
    <scope>NUCLEOTIDE SEQUENCE</scope>
    <source>
        <strain evidence="8">CBHHK188m</strain>
    </source>
</reference>
<keyword evidence="6" id="KW-0732">Signal</keyword>
<dbReference type="PANTHER" id="PTHR31321">
    <property type="entry name" value="ACYL-COA THIOESTER HYDROLASE YBHC-RELATED"/>
    <property type="match status" value="1"/>
</dbReference>
<keyword evidence="4" id="KW-0378">Hydrolase</keyword>
<name>A0AAD7JK07_9AGAR</name>
<keyword evidence="5" id="KW-0063">Aspartyl esterase</keyword>
<comment type="pathway">
    <text evidence="1">Glycan metabolism; pectin degradation; 2-dehydro-3-deoxy-D-gluconate from pectin: step 1/5.</text>
</comment>
<evidence type="ECO:0000256" key="4">
    <source>
        <dbReference type="ARBA" id="ARBA00022801"/>
    </source>
</evidence>
<dbReference type="GO" id="GO:0045490">
    <property type="term" value="P:pectin catabolic process"/>
    <property type="evidence" value="ECO:0007669"/>
    <property type="project" value="TreeGrafter"/>
</dbReference>
<proteinExistence type="inferred from homology"/>
<evidence type="ECO:0000256" key="5">
    <source>
        <dbReference type="ARBA" id="ARBA00023085"/>
    </source>
</evidence>
<feature type="chain" id="PRO_5041905007" description="pectinesterase" evidence="6">
    <location>
        <begin position="24"/>
        <end position="399"/>
    </location>
</feature>
<dbReference type="SUPFAM" id="SSF51126">
    <property type="entry name" value="Pectin lyase-like"/>
    <property type="match status" value="1"/>
</dbReference>
<evidence type="ECO:0000256" key="2">
    <source>
        <dbReference type="ARBA" id="ARBA00008891"/>
    </source>
</evidence>
<comment type="caution">
    <text evidence="8">The sequence shown here is derived from an EMBL/GenBank/DDBJ whole genome shotgun (WGS) entry which is preliminary data.</text>
</comment>
<dbReference type="AlphaFoldDB" id="A0AAD7JK07"/>
<dbReference type="Gene3D" id="2.160.20.10">
    <property type="entry name" value="Single-stranded right-handed beta-helix, Pectin lyase-like"/>
    <property type="match status" value="1"/>
</dbReference>
<comment type="similarity">
    <text evidence="2">Belongs to the pectinesterase family.</text>
</comment>
<accession>A0AAD7JK07</accession>
<dbReference type="InterPro" id="IPR012334">
    <property type="entry name" value="Pectin_lyas_fold"/>
</dbReference>
<dbReference type="PANTHER" id="PTHR31321:SF137">
    <property type="entry name" value="PECTIN METHYL ESTERASE (EUROFUNG)"/>
    <property type="match status" value="1"/>
</dbReference>
<dbReference type="GO" id="GO:0042545">
    <property type="term" value="P:cell wall modification"/>
    <property type="evidence" value="ECO:0007669"/>
    <property type="project" value="InterPro"/>
</dbReference>
<dbReference type="EMBL" id="JARJLG010000032">
    <property type="protein sequence ID" value="KAJ7766480.1"/>
    <property type="molecule type" value="Genomic_DNA"/>
</dbReference>
<dbReference type="InterPro" id="IPR000070">
    <property type="entry name" value="Pectinesterase_cat"/>
</dbReference>
<evidence type="ECO:0000313" key="8">
    <source>
        <dbReference type="EMBL" id="KAJ7766480.1"/>
    </source>
</evidence>
<feature type="signal peptide" evidence="6">
    <location>
        <begin position="1"/>
        <end position="23"/>
    </location>
</feature>
<evidence type="ECO:0000259" key="7">
    <source>
        <dbReference type="Pfam" id="PF01095"/>
    </source>
</evidence>
<gene>
    <name evidence="8" type="ORF">DFH07DRAFT_866964</name>
</gene>
<dbReference type="InterPro" id="IPR011050">
    <property type="entry name" value="Pectin_lyase_fold/virulence"/>
</dbReference>
<evidence type="ECO:0000256" key="6">
    <source>
        <dbReference type="SAM" id="SignalP"/>
    </source>
</evidence>
<evidence type="ECO:0000313" key="9">
    <source>
        <dbReference type="Proteomes" id="UP001215280"/>
    </source>
</evidence>
<feature type="domain" description="Pectinesterase catalytic" evidence="7">
    <location>
        <begin position="178"/>
        <end position="384"/>
    </location>
</feature>
<protein>
    <recommendedName>
        <fullName evidence="3">pectinesterase</fullName>
        <ecNumber evidence="3">3.1.1.11</ecNumber>
    </recommendedName>
</protein>
<keyword evidence="9" id="KW-1185">Reference proteome</keyword>